<organism evidence="2 3">
    <name type="scientific">Nocardia camponoti</name>
    <dbReference type="NCBI Taxonomy" id="1616106"/>
    <lineage>
        <taxon>Bacteria</taxon>
        <taxon>Bacillati</taxon>
        <taxon>Actinomycetota</taxon>
        <taxon>Actinomycetes</taxon>
        <taxon>Mycobacteriales</taxon>
        <taxon>Nocardiaceae</taxon>
        <taxon>Nocardia</taxon>
    </lineage>
</organism>
<gene>
    <name evidence="2" type="ORF">GCM10011591_46750</name>
</gene>
<feature type="compositionally biased region" description="Low complexity" evidence="1">
    <location>
        <begin position="33"/>
        <end position="42"/>
    </location>
</feature>
<dbReference type="EMBL" id="BMMW01000007">
    <property type="protein sequence ID" value="GGK69278.1"/>
    <property type="molecule type" value="Genomic_DNA"/>
</dbReference>
<reference evidence="2" key="2">
    <citation type="submission" date="2020-09" db="EMBL/GenBank/DDBJ databases">
        <authorList>
            <person name="Sun Q."/>
            <person name="Zhou Y."/>
        </authorList>
    </citation>
    <scope>NUCLEOTIDE SEQUENCE</scope>
    <source>
        <strain evidence="2">CGMCC 4.7278</strain>
    </source>
</reference>
<comment type="caution">
    <text evidence="2">The sequence shown here is derived from an EMBL/GenBank/DDBJ whole genome shotgun (WGS) entry which is preliminary data.</text>
</comment>
<dbReference type="Proteomes" id="UP000612956">
    <property type="component" value="Unassembled WGS sequence"/>
</dbReference>
<dbReference type="AlphaFoldDB" id="A0A917QUU5"/>
<feature type="region of interest" description="Disordered" evidence="1">
    <location>
        <begin position="33"/>
        <end position="55"/>
    </location>
</feature>
<dbReference type="RefSeq" id="WP_188831233.1">
    <property type="nucleotide sequence ID" value="NZ_BMMW01000007.1"/>
</dbReference>
<proteinExistence type="predicted"/>
<reference evidence="2" key="1">
    <citation type="journal article" date="2014" name="Int. J. Syst. Evol. Microbiol.">
        <title>Complete genome sequence of Corynebacterium casei LMG S-19264T (=DSM 44701T), isolated from a smear-ripened cheese.</title>
        <authorList>
            <consortium name="US DOE Joint Genome Institute (JGI-PGF)"/>
            <person name="Walter F."/>
            <person name="Albersmeier A."/>
            <person name="Kalinowski J."/>
            <person name="Ruckert C."/>
        </authorList>
    </citation>
    <scope>NUCLEOTIDE SEQUENCE</scope>
    <source>
        <strain evidence="2">CGMCC 4.7278</strain>
    </source>
</reference>
<name>A0A917QUU5_9NOCA</name>
<evidence type="ECO:0000256" key="1">
    <source>
        <dbReference type="SAM" id="MobiDB-lite"/>
    </source>
</evidence>
<evidence type="ECO:0000313" key="2">
    <source>
        <dbReference type="EMBL" id="GGK69278.1"/>
    </source>
</evidence>
<evidence type="ECO:0000313" key="3">
    <source>
        <dbReference type="Proteomes" id="UP000612956"/>
    </source>
</evidence>
<sequence length="94" mass="10113">MPTELLLLLIPAIAYWRRDSVLIQIIPTVTASRPEAAPRRAAGLGPDRQEPGHGIVVTMPLPTFGTDDLLVWRLGRTGSGMRRIRTGVGATVGS</sequence>
<keyword evidence="3" id="KW-1185">Reference proteome</keyword>
<accession>A0A917QUU5</accession>
<protein>
    <submittedName>
        <fullName evidence="2">Uncharacterized protein</fullName>
    </submittedName>
</protein>